<proteinExistence type="inferred from homology"/>
<dbReference type="OrthoDB" id="27330at2"/>
<name>A0A6A8DHG3_9BACI</name>
<dbReference type="InterPro" id="IPR004474">
    <property type="entry name" value="LytR_CpsA_psr"/>
</dbReference>
<comment type="caution">
    <text evidence="7">The sequence shown here is derived from an EMBL/GenBank/DDBJ whole genome shotgun (WGS) entry which is preliminary data.</text>
</comment>
<dbReference type="Pfam" id="PF03816">
    <property type="entry name" value="LytR_cpsA_psr"/>
    <property type="match status" value="1"/>
</dbReference>
<keyword evidence="4 5" id="KW-1133">Transmembrane helix</keyword>
<dbReference type="PANTHER" id="PTHR33392">
    <property type="entry name" value="POLYISOPRENYL-TEICHOIC ACID--PEPTIDOGLYCAN TEICHOIC ACID TRANSFERASE TAGU"/>
    <property type="match status" value="1"/>
</dbReference>
<accession>A0A6A8DHG3</accession>
<evidence type="ECO:0000256" key="3">
    <source>
        <dbReference type="ARBA" id="ARBA00022968"/>
    </source>
</evidence>
<evidence type="ECO:0000256" key="5">
    <source>
        <dbReference type="SAM" id="Phobius"/>
    </source>
</evidence>
<feature type="transmembrane region" description="Helical" evidence="5">
    <location>
        <begin position="20"/>
        <end position="39"/>
    </location>
</feature>
<feature type="domain" description="Cell envelope-related transcriptional attenuator" evidence="6">
    <location>
        <begin position="89"/>
        <end position="238"/>
    </location>
</feature>
<gene>
    <name evidence="7" type="ORF">GH741_14935</name>
</gene>
<reference evidence="7" key="1">
    <citation type="submission" date="2019-11" db="EMBL/GenBank/DDBJ databases">
        <authorList>
            <person name="Li J."/>
        </authorList>
    </citation>
    <scope>NUCLEOTIDE SEQUENCE</scope>
    <source>
        <strain evidence="7">B6B</strain>
    </source>
</reference>
<keyword evidence="2 5" id="KW-0812">Transmembrane</keyword>
<dbReference type="InterPro" id="IPR050922">
    <property type="entry name" value="LytR/CpsA/Psr_CW_biosynth"/>
</dbReference>
<sequence length="320" mass="36165">MKRKEVKKVQKKKNFKRRFFISFIILFAVLLSIGGYIYFQAYQATSDSYSELNRDKSLLREKSVDIGNDPISILLLGIENYSSGGSNGRSDTIIVLTFNQDEETLKMLSIPRDTFVPIIGENIQDKINHSYAYGGAEMTINTVEEFLNIPIDYFATIDFAGFLNVIDIVGGITVDVPFNFSEDSHDGTGKLYYTEGAMDLNGKQALGYARMRKQDPEGDIGRGDRQKQVVEAVIDKLTSPSTVFKIDNLANEYGENVTSNLKLSELMSFYKEYRNFNTNNIEQLKLDGTNESIDGISYYVVDEKSLETISTELRSHLELN</sequence>
<keyword evidence="3" id="KW-0735">Signal-anchor</keyword>
<evidence type="ECO:0000259" key="6">
    <source>
        <dbReference type="Pfam" id="PF03816"/>
    </source>
</evidence>
<evidence type="ECO:0000256" key="2">
    <source>
        <dbReference type="ARBA" id="ARBA00022692"/>
    </source>
</evidence>
<keyword evidence="8" id="KW-1185">Reference proteome</keyword>
<protein>
    <submittedName>
        <fullName evidence="7">LytR family transcriptional regulator</fullName>
    </submittedName>
</protein>
<dbReference type="PANTHER" id="PTHR33392:SF10">
    <property type="entry name" value="POLYISOPRENYL-TEICHOIC ACID--PEPTIDOGLYCAN TEICHOIC ACID TRANSFERASE TAGV"/>
    <property type="match status" value="1"/>
</dbReference>
<evidence type="ECO:0000313" key="8">
    <source>
        <dbReference type="Proteomes" id="UP000799092"/>
    </source>
</evidence>
<dbReference type="RefSeq" id="WP_153737562.1">
    <property type="nucleotide sequence ID" value="NZ_WJNG01000013.1"/>
</dbReference>
<evidence type="ECO:0000256" key="4">
    <source>
        <dbReference type="ARBA" id="ARBA00022989"/>
    </source>
</evidence>
<dbReference type="EMBL" id="WJNG01000013">
    <property type="protein sequence ID" value="MRH43936.1"/>
    <property type="molecule type" value="Genomic_DNA"/>
</dbReference>
<keyword evidence="5" id="KW-0472">Membrane</keyword>
<dbReference type="GO" id="GO:0071555">
    <property type="term" value="P:cell wall organization"/>
    <property type="evidence" value="ECO:0007669"/>
    <property type="project" value="UniProtKB-KW"/>
</dbReference>
<evidence type="ECO:0000313" key="7">
    <source>
        <dbReference type="EMBL" id="MRH43936.1"/>
    </source>
</evidence>
<dbReference type="Proteomes" id="UP000799092">
    <property type="component" value="Unassembled WGS sequence"/>
</dbReference>
<dbReference type="AlphaFoldDB" id="A0A6A8DHG3"/>
<dbReference type="Gene3D" id="3.40.630.190">
    <property type="entry name" value="LCP protein"/>
    <property type="match status" value="1"/>
</dbReference>
<comment type="similarity">
    <text evidence="1">Belongs to the LytR/CpsA/Psr (LCP) family.</text>
</comment>
<dbReference type="NCBIfam" id="TIGR00350">
    <property type="entry name" value="lytR_cpsA_psr"/>
    <property type="match status" value="1"/>
</dbReference>
<organism evidence="7 8">
    <name type="scientific">Aquibacillus halophilus</name>
    <dbReference type="NCBI Taxonomy" id="930132"/>
    <lineage>
        <taxon>Bacteria</taxon>
        <taxon>Bacillati</taxon>
        <taxon>Bacillota</taxon>
        <taxon>Bacilli</taxon>
        <taxon>Bacillales</taxon>
        <taxon>Bacillaceae</taxon>
        <taxon>Aquibacillus</taxon>
    </lineage>
</organism>
<evidence type="ECO:0000256" key="1">
    <source>
        <dbReference type="ARBA" id="ARBA00006068"/>
    </source>
</evidence>